<protein>
    <submittedName>
        <fullName evidence="1">Uncharacterized protein</fullName>
    </submittedName>
</protein>
<keyword evidence="2" id="KW-1185">Reference proteome</keyword>
<dbReference type="Proteomes" id="UP000749559">
    <property type="component" value="Unassembled WGS sequence"/>
</dbReference>
<evidence type="ECO:0000313" key="2">
    <source>
        <dbReference type="Proteomes" id="UP000749559"/>
    </source>
</evidence>
<sequence>MLQRQLAKYLFFIVNLQIIGYLMYMYAESIINIRKNKFRQMEMLNSSIATYELWNITEMPHKHDLMANNSDVLHKTDHEHKPYMVYECSKEVPRRVCGGLGDRIKGITVTYIWALLTNRSFIIRHEIPCDLEKFLIPNEIQWNIKLPVDGKEHRMAIRPSVNSIKAENLIPDDEHISEKYKKYNRLAFLGPNNINHFSRFSELPMYEAQLKQFPFKLRKCSMYKTVFEKLFKLTPRLDKKFQELAAKAKPTKDHKLICAQIRTGPNPSIPRDFGGTRTSEKDIEKFWTFLESNITRDKTTVFVTSDSNEIQKTAREKFNETFLETDGNITHTDRNRYVEACSGMDKVILDFHMLALCDIAMVSRSSFGWLSQCMNKNKDAVIYRMRDGGDVYHWTDR</sequence>
<dbReference type="EMBL" id="CAIIXF020000001">
    <property type="protein sequence ID" value="CAH1776268.1"/>
    <property type="molecule type" value="Genomic_DNA"/>
</dbReference>
<dbReference type="OrthoDB" id="9979734at2759"/>
<dbReference type="Gene3D" id="3.40.50.11350">
    <property type="match status" value="1"/>
</dbReference>
<accession>A0A8J1XR75</accession>
<name>A0A8J1XR75_OWEFU</name>
<evidence type="ECO:0000313" key="1">
    <source>
        <dbReference type="EMBL" id="CAH1776268.1"/>
    </source>
</evidence>
<dbReference type="AlphaFoldDB" id="A0A8J1XR75"/>
<proteinExistence type="predicted"/>
<organism evidence="1 2">
    <name type="scientific">Owenia fusiformis</name>
    <name type="common">Polychaete worm</name>
    <dbReference type="NCBI Taxonomy" id="6347"/>
    <lineage>
        <taxon>Eukaryota</taxon>
        <taxon>Metazoa</taxon>
        <taxon>Spiralia</taxon>
        <taxon>Lophotrochozoa</taxon>
        <taxon>Annelida</taxon>
        <taxon>Polychaeta</taxon>
        <taxon>Sedentaria</taxon>
        <taxon>Canalipalpata</taxon>
        <taxon>Sabellida</taxon>
        <taxon>Oweniida</taxon>
        <taxon>Oweniidae</taxon>
        <taxon>Owenia</taxon>
    </lineage>
</organism>
<gene>
    <name evidence="1" type="ORF">OFUS_LOCUS3460</name>
</gene>
<comment type="caution">
    <text evidence="1">The sequence shown here is derived from an EMBL/GenBank/DDBJ whole genome shotgun (WGS) entry which is preliminary data.</text>
</comment>
<reference evidence="1" key="1">
    <citation type="submission" date="2022-03" db="EMBL/GenBank/DDBJ databases">
        <authorList>
            <person name="Martin C."/>
        </authorList>
    </citation>
    <scope>NUCLEOTIDE SEQUENCE</scope>
</reference>